<sequence>MRVDSENIAKQIYDYYWELDTKICKLKLLIADDHIPQQIIPNLMLQLDKYCHRAEKLNECYISIIGHSVWSEKIKRGDWTDKSESEAD</sequence>
<dbReference type="RefSeq" id="WP_125647803.1">
    <property type="nucleotide sequence ID" value="NZ_JBHTOH010000025.1"/>
</dbReference>
<keyword evidence="2" id="KW-1185">Reference proteome</keyword>
<comment type="caution">
    <text evidence="1">The sequence shown here is derived from an EMBL/GenBank/DDBJ whole genome shotgun (WGS) entry which is preliminary data.</text>
</comment>
<name>A0ABW4BMT9_9LACO</name>
<dbReference type="EMBL" id="JBHTOH010000025">
    <property type="protein sequence ID" value="MFD1410752.1"/>
    <property type="molecule type" value="Genomic_DNA"/>
</dbReference>
<accession>A0ABW4BMT9</accession>
<dbReference type="Proteomes" id="UP001597191">
    <property type="component" value="Unassembled WGS sequence"/>
</dbReference>
<organism evidence="1 2">
    <name type="scientific">Lapidilactobacillus gannanensis</name>
    <dbReference type="NCBI Taxonomy" id="2486002"/>
    <lineage>
        <taxon>Bacteria</taxon>
        <taxon>Bacillati</taxon>
        <taxon>Bacillota</taxon>
        <taxon>Bacilli</taxon>
        <taxon>Lactobacillales</taxon>
        <taxon>Lactobacillaceae</taxon>
        <taxon>Lapidilactobacillus</taxon>
    </lineage>
</organism>
<evidence type="ECO:0000313" key="1">
    <source>
        <dbReference type="EMBL" id="MFD1410752.1"/>
    </source>
</evidence>
<protein>
    <submittedName>
        <fullName evidence="1">Uncharacterized protein</fullName>
    </submittedName>
</protein>
<gene>
    <name evidence="1" type="ORF">ACFQ4R_03875</name>
</gene>
<reference evidence="2" key="1">
    <citation type="journal article" date="2019" name="Int. J. Syst. Evol. Microbiol.">
        <title>The Global Catalogue of Microorganisms (GCM) 10K type strain sequencing project: providing services to taxonomists for standard genome sequencing and annotation.</title>
        <authorList>
            <consortium name="The Broad Institute Genomics Platform"/>
            <consortium name="The Broad Institute Genome Sequencing Center for Infectious Disease"/>
            <person name="Wu L."/>
            <person name="Ma J."/>
        </authorList>
    </citation>
    <scope>NUCLEOTIDE SEQUENCE [LARGE SCALE GENOMIC DNA]</scope>
    <source>
        <strain evidence="2">CCM 8937</strain>
    </source>
</reference>
<proteinExistence type="predicted"/>
<evidence type="ECO:0000313" key="2">
    <source>
        <dbReference type="Proteomes" id="UP001597191"/>
    </source>
</evidence>